<dbReference type="InterPro" id="IPR017850">
    <property type="entry name" value="Alkaline_phosphatase_core_sf"/>
</dbReference>
<dbReference type="PANTHER" id="PTHR11690:SF282">
    <property type="entry name" value="DEGENERIN-LIKE PROTEIN ASIC-1"/>
    <property type="match status" value="1"/>
</dbReference>
<feature type="region of interest" description="Disordered" evidence="14">
    <location>
        <begin position="870"/>
        <end position="923"/>
    </location>
</feature>
<dbReference type="Gene3D" id="2.60.470.10">
    <property type="entry name" value="Acid-sensing ion channels like domains"/>
    <property type="match status" value="1"/>
</dbReference>
<dbReference type="GO" id="GO:0005886">
    <property type="term" value="C:plasma membrane"/>
    <property type="evidence" value="ECO:0007669"/>
    <property type="project" value="TreeGrafter"/>
</dbReference>
<keyword evidence="10" id="KW-0325">Glycoprotein</keyword>
<evidence type="ECO:0000256" key="9">
    <source>
        <dbReference type="ARBA" id="ARBA00023136"/>
    </source>
</evidence>
<keyword evidence="4 13" id="KW-0894">Sodium channel</keyword>
<evidence type="ECO:0000313" key="17">
    <source>
        <dbReference type="WBParaSite" id="ACRNAN_scaffold2903.g21608.t1"/>
    </source>
</evidence>
<feature type="region of interest" description="Disordered" evidence="14">
    <location>
        <begin position="1487"/>
        <end position="1545"/>
    </location>
</feature>
<evidence type="ECO:0000256" key="10">
    <source>
        <dbReference type="ARBA" id="ARBA00023180"/>
    </source>
</evidence>
<feature type="compositionally biased region" description="Low complexity" evidence="14">
    <location>
        <begin position="883"/>
        <end position="894"/>
    </location>
</feature>
<sequence length="1545" mass="165100">MCNFALPNMVGHSGVYEAAVKACEATACNGSGAIVTSRSIPVANWNSTMQTQMEQAFYLCLMPAWCSGGCGSWPNALNILTGMTKCIQDNNISSPYPTSGSPTQAIPTFANAVAEGMADNCSLLNSSCNLWIFTKPNHPKYPGNWWSQECGFNNPYIFGCDSCSGGTYNYTGTLNSCANYTATLAVRVVKAENDSLCGTSSTACNGNGTCPYSYTAGCGGSEYQNFTCSILNCNQTSTTTTIMHTTTGFDTTTELTTKDASTTDQTSTILSSTLATTTVAPTTTIIPATTTMEITTAPPTTTLSSTTTTDTPTTSIMTSTTITTTLASTTIVIPTTTLSTTMASSTSETSSSTSTASSLSTSTPTASGSSTSTSSSTTTPTTTSNAPTSALSSSTSTSATSITSATVASSTTSSTATTVSSSSTNTPLSTTTSTTSTSPSISTSATSTTSTSTIASSTRVLSTSTNQTAQTSNTTTNDATATSTSKPTTPVVSSTYQSPATTNSLATFTAHTTMTSPTTLTATTTPTTTPLKNIVSSSSSTTISSTNQSTDATALSSTTMPLDVAATSESTTTTATKNSALSSSAATISPQSTSNALGVTTASINTKQVFSTQVSPSSNTNSTWTNSSPIAEITPTTSKVFIISTNTTSLSSLTPLGSTASLPTTTIAFNSSNLISTSIASLGTTMIDNHGLTNLITTSRINVPNYSGTPSTTSQYVANSGIDSTDSEAGISSPNPNDLLAFNSRPTKISTSDVTESLDSRRPNTRNDLLTTNLAVVTNIGNDVSPRTTTMFDQDQELTTDSENSVQPKTSSDLYTEADKFGEITSRDPYFTNQQRSSRIFDPYSTLTRNTANGFVNTSLEQERDVTTMSFNKNSANSNRTPISSQITTNSNSNGKTAHSSFDPDDGPFASTHPQKLSNGNERTTTNIFENASSTNENEKSQFGMLTTRQNTQELAYSENSSDFVDIVTSSPKFSNGQILGGSTNSSRNMNSSFTSSTPIFVEWSTSSFGKNVDTSINTSSTYGIGVTVNSNQNQTNQGSTSFPIATTSATNYSLTNLGFAITCPLCFNISNLTQTQTAQLDQLSSLYGLDPDNSQVTIDANFQEALNYVSASMTELERQECGYSLTDLVQSCVIAGNPCNLAEDFTLTFDVDYGNCYTFNYRYPDIKYNTTRSGAPNGLRMLVMSEVSDYLTSTSEAGIKITLQSQDYSPYPNVEGYKFGVGVMAGIYVTYNMYTRLDAPFGSCSSLDKLQELGQPFYFNGTYSTEINLLQIALAPMQGYPFPVTQMCHFVHILTKHKNSVKQLISPKMGIITLYKVVNAIFLVKNKLMMHNFLKLLGRMVAFSIKNAVKVEVSYARMGYQSSDETPVNDMFKLLNNMAGNLGLWIGISAITLAEFLLVFIQIWLWCCTKTKELPDVPSLRYRNIEERSEREERTRMHDEHTQDAKKLESITNLKHASNNPEKMLIYRHNMAPKNFENELRKRSAIPTNNRPSSAPAVHPSPGYLDAPTKQDLYEDITPKSQYDSYLTTPRLVYESDLQHEPIP</sequence>
<dbReference type="WBParaSite" id="ACRNAN_scaffold2903.g21608.t1">
    <property type="protein sequence ID" value="ACRNAN_scaffold2903.g21608.t1"/>
    <property type="gene ID" value="ACRNAN_scaffold2903.g21608"/>
</dbReference>
<feature type="compositionally biased region" description="Low complexity" evidence="14">
    <location>
        <begin position="339"/>
        <end position="495"/>
    </location>
</feature>
<feature type="compositionally biased region" description="Low complexity" evidence="14">
    <location>
        <begin position="565"/>
        <end position="587"/>
    </location>
</feature>
<feature type="compositionally biased region" description="Polar residues" evidence="14">
    <location>
        <begin position="912"/>
        <end position="923"/>
    </location>
</feature>
<dbReference type="PRINTS" id="PR01078">
    <property type="entry name" value="AMINACHANNEL"/>
</dbReference>
<evidence type="ECO:0000256" key="7">
    <source>
        <dbReference type="ARBA" id="ARBA00023053"/>
    </source>
</evidence>
<dbReference type="GO" id="GO:0015280">
    <property type="term" value="F:ligand-gated sodium channel activity"/>
    <property type="evidence" value="ECO:0007669"/>
    <property type="project" value="TreeGrafter"/>
</dbReference>
<evidence type="ECO:0000256" key="2">
    <source>
        <dbReference type="ARBA" id="ARBA00007193"/>
    </source>
</evidence>
<dbReference type="InterPro" id="IPR001873">
    <property type="entry name" value="ENaC"/>
</dbReference>
<evidence type="ECO:0000256" key="3">
    <source>
        <dbReference type="ARBA" id="ARBA00022448"/>
    </source>
</evidence>
<protein>
    <submittedName>
        <fullName evidence="17">Uncharacterized protein</fullName>
    </submittedName>
</protein>
<evidence type="ECO:0000256" key="13">
    <source>
        <dbReference type="RuleBase" id="RU000679"/>
    </source>
</evidence>
<keyword evidence="12 13" id="KW-0407">Ion channel</keyword>
<dbReference type="PANTHER" id="PTHR11690">
    <property type="entry name" value="AMILORIDE-SENSITIVE SODIUM CHANNEL-RELATED"/>
    <property type="match status" value="1"/>
</dbReference>
<proteinExistence type="inferred from homology"/>
<evidence type="ECO:0000256" key="1">
    <source>
        <dbReference type="ARBA" id="ARBA00004141"/>
    </source>
</evidence>
<organism evidence="16 17">
    <name type="scientific">Acrobeloides nanus</name>
    <dbReference type="NCBI Taxonomy" id="290746"/>
    <lineage>
        <taxon>Eukaryota</taxon>
        <taxon>Metazoa</taxon>
        <taxon>Ecdysozoa</taxon>
        <taxon>Nematoda</taxon>
        <taxon>Chromadorea</taxon>
        <taxon>Rhabditida</taxon>
        <taxon>Tylenchina</taxon>
        <taxon>Cephalobomorpha</taxon>
        <taxon>Cephaloboidea</taxon>
        <taxon>Cephalobidae</taxon>
        <taxon>Acrobeloides</taxon>
    </lineage>
</organism>
<evidence type="ECO:0000256" key="14">
    <source>
        <dbReference type="SAM" id="MobiDB-lite"/>
    </source>
</evidence>
<evidence type="ECO:0000256" key="11">
    <source>
        <dbReference type="ARBA" id="ARBA00023201"/>
    </source>
</evidence>
<accession>A0A914DLR4</accession>
<dbReference type="Pfam" id="PF00858">
    <property type="entry name" value="ASC"/>
    <property type="match status" value="2"/>
</dbReference>
<feature type="compositionally biased region" description="Polar residues" evidence="14">
    <location>
        <begin position="870"/>
        <end position="882"/>
    </location>
</feature>
<keyword evidence="8 13" id="KW-0406">Ion transport</keyword>
<evidence type="ECO:0000256" key="5">
    <source>
        <dbReference type="ARBA" id="ARBA00022692"/>
    </source>
</evidence>
<feature type="compositionally biased region" description="Polar residues" evidence="14">
    <location>
        <begin position="1520"/>
        <end position="1529"/>
    </location>
</feature>
<feature type="compositionally biased region" description="Polar residues" evidence="14">
    <location>
        <begin position="551"/>
        <end position="560"/>
    </location>
</feature>
<comment type="subcellular location">
    <subcellularLocation>
        <location evidence="1">Membrane</location>
        <topology evidence="1">Multi-pass membrane protein</topology>
    </subcellularLocation>
</comment>
<keyword evidence="3 13" id="KW-0813">Transport</keyword>
<comment type="similarity">
    <text evidence="2 13">Belongs to the amiloride-sensitive sodium channel (TC 1.A.6) family.</text>
</comment>
<keyword evidence="9 15" id="KW-0472">Membrane</keyword>
<feature type="region of interest" description="Disordered" evidence="14">
    <location>
        <begin position="725"/>
        <end position="744"/>
    </location>
</feature>
<evidence type="ECO:0000313" key="16">
    <source>
        <dbReference type="Proteomes" id="UP000887540"/>
    </source>
</evidence>
<feature type="region of interest" description="Disordered" evidence="14">
    <location>
        <begin position="339"/>
        <end position="500"/>
    </location>
</feature>
<feature type="region of interest" description="Disordered" evidence="14">
    <location>
        <begin position="296"/>
        <end position="315"/>
    </location>
</feature>
<name>A0A914DLR4_9BILA</name>
<feature type="transmembrane region" description="Helical" evidence="15">
    <location>
        <begin position="1383"/>
        <end position="1407"/>
    </location>
</feature>
<evidence type="ECO:0000256" key="4">
    <source>
        <dbReference type="ARBA" id="ARBA00022461"/>
    </source>
</evidence>
<feature type="compositionally biased region" description="Low complexity" evidence="14">
    <location>
        <begin position="517"/>
        <end position="550"/>
    </location>
</feature>
<keyword evidence="5 13" id="KW-0812">Transmembrane</keyword>
<keyword evidence="11 13" id="KW-0739">Sodium transport</keyword>
<evidence type="ECO:0000256" key="8">
    <source>
        <dbReference type="ARBA" id="ARBA00023065"/>
    </source>
</evidence>
<dbReference type="Gene3D" id="3.40.720.10">
    <property type="entry name" value="Alkaline Phosphatase, subunit A"/>
    <property type="match status" value="1"/>
</dbReference>
<evidence type="ECO:0000256" key="6">
    <source>
        <dbReference type="ARBA" id="ARBA00022989"/>
    </source>
</evidence>
<feature type="region of interest" description="Disordered" evidence="14">
    <location>
        <begin position="517"/>
        <end position="592"/>
    </location>
</feature>
<evidence type="ECO:0000256" key="12">
    <source>
        <dbReference type="ARBA" id="ARBA00023303"/>
    </source>
</evidence>
<keyword evidence="7" id="KW-0915">Sodium</keyword>
<reference evidence="17" key="1">
    <citation type="submission" date="2022-11" db="UniProtKB">
        <authorList>
            <consortium name="WormBaseParasite"/>
        </authorList>
    </citation>
    <scope>IDENTIFICATION</scope>
</reference>
<dbReference type="Proteomes" id="UP000887540">
    <property type="component" value="Unplaced"/>
</dbReference>
<evidence type="ECO:0000256" key="15">
    <source>
        <dbReference type="SAM" id="Phobius"/>
    </source>
</evidence>
<keyword evidence="16" id="KW-1185">Reference proteome</keyword>
<keyword evidence="6 15" id="KW-1133">Transmembrane helix</keyword>